<protein>
    <recommendedName>
        <fullName evidence="5">SH3 domain-containing protein</fullName>
    </recommendedName>
</protein>
<feature type="signal peptide" evidence="2">
    <location>
        <begin position="1"/>
        <end position="21"/>
    </location>
</feature>
<accession>A0AAD7BBL4</accession>
<feature type="compositionally biased region" description="Polar residues" evidence="1">
    <location>
        <begin position="96"/>
        <end position="121"/>
    </location>
</feature>
<reference evidence="3" key="1">
    <citation type="submission" date="2023-03" db="EMBL/GenBank/DDBJ databases">
        <title>Massive genome expansion in bonnet fungi (Mycena s.s.) driven by repeated elements and novel gene families across ecological guilds.</title>
        <authorList>
            <consortium name="Lawrence Berkeley National Laboratory"/>
            <person name="Harder C.B."/>
            <person name="Miyauchi S."/>
            <person name="Viragh M."/>
            <person name="Kuo A."/>
            <person name="Thoen E."/>
            <person name="Andreopoulos B."/>
            <person name="Lu D."/>
            <person name="Skrede I."/>
            <person name="Drula E."/>
            <person name="Henrissat B."/>
            <person name="Morin E."/>
            <person name="Kohler A."/>
            <person name="Barry K."/>
            <person name="LaButti K."/>
            <person name="Morin E."/>
            <person name="Salamov A."/>
            <person name="Lipzen A."/>
            <person name="Mereny Z."/>
            <person name="Hegedus B."/>
            <person name="Baldrian P."/>
            <person name="Stursova M."/>
            <person name="Weitz H."/>
            <person name="Taylor A."/>
            <person name="Grigoriev I.V."/>
            <person name="Nagy L.G."/>
            <person name="Martin F."/>
            <person name="Kauserud H."/>
        </authorList>
    </citation>
    <scope>NUCLEOTIDE SEQUENCE</scope>
    <source>
        <strain evidence="3">9284</strain>
    </source>
</reference>
<feature type="compositionally biased region" description="Low complexity" evidence="1">
    <location>
        <begin position="248"/>
        <end position="272"/>
    </location>
</feature>
<keyword evidence="4" id="KW-1185">Reference proteome</keyword>
<feature type="region of interest" description="Disordered" evidence="1">
    <location>
        <begin position="247"/>
        <end position="272"/>
    </location>
</feature>
<dbReference type="EMBL" id="JARKIF010000022">
    <property type="protein sequence ID" value="KAJ7616476.1"/>
    <property type="molecule type" value="Genomic_DNA"/>
</dbReference>
<proteinExistence type="predicted"/>
<evidence type="ECO:0000313" key="4">
    <source>
        <dbReference type="Proteomes" id="UP001221142"/>
    </source>
</evidence>
<sequence>MHLPAAFRFALLLAALAGVNASFECTMYSNLNSRTCADVSCDVVGQYLAGQTATFDCVDADTIHLEGVNGSVWWARDESNNWVPVGNMIGIDGESCDSTSSSPNPAKETTSSPPKGTTPDTPESHKSTPTAAIGGGSLSCGSGDQARIVGGELHASQARIWEKATTPSCFPPGAEYQTPPMPMPTPTPTPAPVPPTTPVAVSVAPYTPAPPERVVEIRDPSTGGLTVDRGSPHALIATQRAMWEKATGVPSPASIASSSTGAGSSSGASGSATAPAVSEVQFRAMAERVAQLADYAWWGGAGAAAELYPRMNSHWMNVELRIMARQEGAEAKTAEDRNMIVSVRRIALRPSIDSRKQKRQEKTGVRDRWKIITSDMEV</sequence>
<name>A0AAD7BBL4_9AGAR</name>
<organism evidence="3 4">
    <name type="scientific">Roridomyces roridus</name>
    <dbReference type="NCBI Taxonomy" id="1738132"/>
    <lineage>
        <taxon>Eukaryota</taxon>
        <taxon>Fungi</taxon>
        <taxon>Dikarya</taxon>
        <taxon>Basidiomycota</taxon>
        <taxon>Agaricomycotina</taxon>
        <taxon>Agaricomycetes</taxon>
        <taxon>Agaricomycetidae</taxon>
        <taxon>Agaricales</taxon>
        <taxon>Marasmiineae</taxon>
        <taxon>Mycenaceae</taxon>
        <taxon>Roridomyces</taxon>
    </lineage>
</organism>
<evidence type="ECO:0008006" key="5">
    <source>
        <dbReference type="Google" id="ProtNLM"/>
    </source>
</evidence>
<dbReference type="Proteomes" id="UP001221142">
    <property type="component" value="Unassembled WGS sequence"/>
</dbReference>
<keyword evidence="2" id="KW-0732">Signal</keyword>
<evidence type="ECO:0000313" key="3">
    <source>
        <dbReference type="EMBL" id="KAJ7616476.1"/>
    </source>
</evidence>
<comment type="caution">
    <text evidence="3">The sequence shown here is derived from an EMBL/GenBank/DDBJ whole genome shotgun (WGS) entry which is preliminary data.</text>
</comment>
<dbReference type="AlphaFoldDB" id="A0AAD7BBL4"/>
<evidence type="ECO:0000256" key="2">
    <source>
        <dbReference type="SAM" id="SignalP"/>
    </source>
</evidence>
<feature type="chain" id="PRO_5041908712" description="SH3 domain-containing protein" evidence="2">
    <location>
        <begin position="22"/>
        <end position="378"/>
    </location>
</feature>
<evidence type="ECO:0000256" key="1">
    <source>
        <dbReference type="SAM" id="MobiDB-lite"/>
    </source>
</evidence>
<gene>
    <name evidence="3" type="ORF">FB45DRAFT_1063924</name>
</gene>
<feature type="region of interest" description="Disordered" evidence="1">
    <location>
        <begin position="93"/>
        <end position="139"/>
    </location>
</feature>